<keyword evidence="5 8" id="KW-0689">Ribosomal protein</keyword>
<comment type="similarity">
    <text evidence="1 8 9">Belongs to the universal ribosomal protein uL5 family.</text>
</comment>
<dbReference type="EMBL" id="LRDC01000030">
    <property type="protein sequence ID" value="KVX00943.1"/>
    <property type="molecule type" value="Genomic_DNA"/>
</dbReference>
<dbReference type="Pfam" id="PF00281">
    <property type="entry name" value="Ribosomal_L5"/>
    <property type="match status" value="1"/>
</dbReference>
<dbReference type="InterPro" id="IPR031309">
    <property type="entry name" value="Ribosomal_uL5_C"/>
</dbReference>
<dbReference type="PROSITE" id="PS00358">
    <property type="entry name" value="RIBOSOMAL_L5"/>
    <property type="match status" value="1"/>
</dbReference>
<evidence type="ECO:0000256" key="7">
    <source>
        <dbReference type="ARBA" id="ARBA00035245"/>
    </source>
</evidence>
<dbReference type="InterPro" id="IPR020930">
    <property type="entry name" value="Ribosomal_uL5_bac-type"/>
</dbReference>
<feature type="domain" description="Large ribosomal subunit protein uL5 C-terminal" evidence="11">
    <location>
        <begin position="84"/>
        <end position="177"/>
    </location>
</feature>
<dbReference type="GO" id="GO:0003735">
    <property type="term" value="F:structural constituent of ribosome"/>
    <property type="evidence" value="ECO:0007669"/>
    <property type="project" value="InterPro"/>
</dbReference>
<proteinExistence type="inferred from homology"/>
<dbReference type="GO" id="GO:0000049">
    <property type="term" value="F:tRNA binding"/>
    <property type="evidence" value="ECO:0007669"/>
    <property type="project" value="UniProtKB-UniRule"/>
</dbReference>
<comment type="function">
    <text evidence="8">This is 1 of the proteins that bind and probably mediate the attachment of the 5S RNA into the large ribosomal subunit, where it forms part of the central protuberance. In the 70S ribosome it contacts protein S13 of the 30S subunit (bridge B1b), connecting the 2 subunits; this bridge is implicated in subunit movement. Contacts the P site tRNA; the 5S rRNA and some of its associated proteins might help stabilize positioning of ribosome-bound tRNAs.</text>
</comment>
<dbReference type="GeneID" id="90572195"/>
<dbReference type="InterPro" id="IPR031310">
    <property type="entry name" value="Ribosomal_uL5_N"/>
</dbReference>
<accession>A0A106BYI7</accession>
<evidence type="ECO:0000256" key="6">
    <source>
        <dbReference type="ARBA" id="ARBA00023274"/>
    </source>
</evidence>
<gene>
    <name evidence="8" type="primary">rplE</name>
    <name evidence="12" type="ORF">AWJ07_18875</name>
</gene>
<dbReference type="Proteomes" id="UP000055702">
    <property type="component" value="Unassembled WGS sequence"/>
</dbReference>
<evidence type="ECO:0000259" key="10">
    <source>
        <dbReference type="Pfam" id="PF00281"/>
    </source>
</evidence>
<evidence type="ECO:0000256" key="4">
    <source>
        <dbReference type="ARBA" id="ARBA00022884"/>
    </source>
</evidence>
<dbReference type="Gene3D" id="3.30.1440.10">
    <property type="match status" value="1"/>
</dbReference>
<keyword evidence="2 8" id="KW-0820">tRNA-binding</keyword>
<dbReference type="GO" id="GO:1990904">
    <property type="term" value="C:ribonucleoprotein complex"/>
    <property type="evidence" value="ECO:0007669"/>
    <property type="project" value="UniProtKB-KW"/>
</dbReference>
<comment type="caution">
    <text evidence="12">The sequence shown here is derived from an EMBL/GenBank/DDBJ whole genome shotgun (WGS) entry which is preliminary data.</text>
</comment>
<evidence type="ECO:0000256" key="9">
    <source>
        <dbReference type="RuleBase" id="RU003930"/>
    </source>
</evidence>
<reference evidence="12 13" key="1">
    <citation type="submission" date="2016-01" db="EMBL/GenBank/DDBJ databases">
        <title>Draft genome of the antarctic isolate Shewanella frigidimarina Ag06-30.</title>
        <authorList>
            <person name="Parmeciano Di Noto G."/>
            <person name="Vazquez S."/>
            <person name="Mac Cormack W."/>
            <person name="Iriarte A."/>
            <person name="Quiroga C."/>
        </authorList>
    </citation>
    <scope>NUCLEOTIDE SEQUENCE [LARGE SCALE GENOMIC DNA]</scope>
    <source>
        <strain evidence="12 13">Ag06-30</strain>
    </source>
</reference>
<dbReference type="GO" id="GO:0005840">
    <property type="term" value="C:ribosome"/>
    <property type="evidence" value="ECO:0007669"/>
    <property type="project" value="UniProtKB-KW"/>
</dbReference>
<dbReference type="InterPro" id="IPR020929">
    <property type="entry name" value="Ribosomal_uL5_CS"/>
</dbReference>
<dbReference type="Pfam" id="PF00673">
    <property type="entry name" value="Ribosomal_L5_C"/>
    <property type="match status" value="1"/>
</dbReference>
<evidence type="ECO:0000313" key="13">
    <source>
        <dbReference type="Proteomes" id="UP000055702"/>
    </source>
</evidence>
<evidence type="ECO:0000256" key="5">
    <source>
        <dbReference type="ARBA" id="ARBA00022980"/>
    </source>
</evidence>
<keyword evidence="4 8" id="KW-0694">RNA-binding</keyword>
<dbReference type="NCBIfam" id="NF000585">
    <property type="entry name" value="PRK00010.1"/>
    <property type="match status" value="1"/>
</dbReference>
<evidence type="ECO:0000256" key="8">
    <source>
        <dbReference type="HAMAP-Rule" id="MF_01333"/>
    </source>
</evidence>
<keyword evidence="3 8" id="KW-0699">rRNA-binding</keyword>
<feature type="domain" description="Large ribosomal subunit protein uL5 N-terminal" evidence="10">
    <location>
        <begin position="24"/>
        <end position="80"/>
    </location>
</feature>
<dbReference type="SMR" id="A0A106BYI7"/>
<comment type="subunit">
    <text evidence="8">Part of the 50S ribosomal subunit; part of the 5S rRNA/L5/L18/L25 subcomplex. Contacts the 5S rRNA and the P site tRNA. Forms a bridge to the 30S subunit in the 70S ribosome.</text>
</comment>
<dbReference type="FunFam" id="3.30.1440.10:FF:000001">
    <property type="entry name" value="50S ribosomal protein L5"/>
    <property type="match status" value="1"/>
</dbReference>
<dbReference type="SUPFAM" id="SSF55282">
    <property type="entry name" value="RL5-like"/>
    <property type="match status" value="1"/>
</dbReference>
<evidence type="ECO:0000313" key="12">
    <source>
        <dbReference type="EMBL" id="KVX00943.1"/>
    </source>
</evidence>
<evidence type="ECO:0000256" key="3">
    <source>
        <dbReference type="ARBA" id="ARBA00022730"/>
    </source>
</evidence>
<dbReference type="RefSeq" id="WP_011635651.1">
    <property type="nucleotide sequence ID" value="NZ_JBBMQR010000029.1"/>
</dbReference>
<organism evidence="12">
    <name type="scientific">Shewanella frigidimarina</name>
    <dbReference type="NCBI Taxonomy" id="56812"/>
    <lineage>
        <taxon>Bacteria</taxon>
        <taxon>Pseudomonadati</taxon>
        <taxon>Pseudomonadota</taxon>
        <taxon>Gammaproteobacteria</taxon>
        <taxon>Alteromonadales</taxon>
        <taxon>Shewanellaceae</taxon>
        <taxon>Shewanella</taxon>
    </lineage>
</organism>
<dbReference type="OMA" id="PIGCAVT"/>
<evidence type="ECO:0000256" key="2">
    <source>
        <dbReference type="ARBA" id="ARBA00022555"/>
    </source>
</evidence>
<name>A0A106BYI7_SHEFR</name>
<dbReference type="PIRSF" id="PIRSF002161">
    <property type="entry name" value="Ribosomal_L5"/>
    <property type="match status" value="1"/>
</dbReference>
<protein>
    <recommendedName>
        <fullName evidence="7 8">Large ribosomal subunit protein uL5</fullName>
    </recommendedName>
</protein>
<dbReference type="InterPro" id="IPR022803">
    <property type="entry name" value="Ribosomal_uL5_dom_sf"/>
</dbReference>
<dbReference type="AlphaFoldDB" id="A0A106BYI7"/>
<evidence type="ECO:0000256" key="1">
    <source>
        <dbReference type="ARBA" id="ARBA00008553"/>
    </source>
</evidence>
<dbReference type="PANTHER" id="PTHR11994">
    <property type="entry name" value="60S RIBOSOMAL PROTEIN L11-RELATED"/>
    <property type="match status" value="1"/>
</dbReference>
<dbReference type="InterPro" id="IPR002132">
    <property type="entry name" value="Ribosomal_uL5"/>
</dbReference>
<evidence type="ECO:0000259" key="11">
    <source>
        <dbReference type="Pfam" id="PF00673"/>
    </source>
</evidence>
<dbReference type="GO" id="GO:0019843">
    <property type="term" value="F:rRNA binding"/>
    <property type="evidence" value="ECO:0007669"/>
    <property type="project" value="UniProtKB-UniRule"/>
</dbReference>
<dbReference type="HAMAP" id="MF_01333_B">
    <property type="entry name" value="Ribosomal_uL5_B"/>
    <property type="match status" value="1"/>
</dbReference>
<sequence>MAKLHDKYQETVVAELAKKFGYSSVMQVPRIEKITLNMGVGEAVADKKVMEHALRDMTAIAGQKPIVTVARKSVAGFKIREGYPIGCKVTLRGERMWEFLERLVDIAIPRIRDFRGLSAKAFDGRGNYAMGVREQIIFPEIDYDKIDKIRGMDIVITTTAKNDEEGRALLDAFNFPFKK</sequence>
<dbReference type="GO" id="GO:0006412">
    <property type="term" value="P:translation"/>
    <property type="evidence" value="ECO:0007669"/>
    <property type="project" value="UniProtKB-UniRule"/>
</dbReference>
<keyword evidence="6 8" id="KW-0687">Ribonucleoprotein</keyword>